<accession>A0A9W9LDV1</accession>
<organism evidence="2 3">
    <name type="scientific">Penicillium atrosanguineum</name>
    <dbReference type="NCBI Taxonomy" id="1132637"/>
    <lineage>
        <taxon>Eukaryota</taxon>
        <taxon>Fungi</taxon>
        <taxon>Dikarya</taxon>
        <taxon>Ascomycota</taxon>
        <taxon>Pezizomycotina</taxon>
        <taxon>Eurotiomycetes</taxon>
        <taxon>Eurotiomycetidae</taxon>
        <taxon>Eurotiales</taxon>
        <taxon>Aspergillaceae</taxon>
        <taxon>Penicillium</taxon>
    </lineage>
</organism>
<feature type="chain" id="PRO_5041155206" evidence="1">
    <location>
        <begin position="20"/>
        <end position="137"/>
    </location>
</feature>
<dbReference type="OrthoDB" id="3490397at2759"/>
<gene>
    <name evidence="2" type="ORF">N7476_003540</name>
</gene>
<protein>
    <submittedName>
        <fullName evidence="2">Uncharacterized protein</fullName>
    </submittedName>
</protein>
<evidence type="ECO:0000256" key="1">
    <source>
        <dbReference type="SAM" id="SignalP"/>
    </source>
</evidence>
<dbReference type="Proteomes" id="UP001147746">
    <property type="component" value="Unassembled WGS sequence"/>
</dbReference>
<evidence type="ECO:0000313" key="3">
    <source>
        <dbReference type="Proteomes" id="UP001147746"/>
    </source>
</evidence>
<sequence>MQLTTLLPLALSALGLANAAALEKPANWTATGWNVECSPGGCIYEFNITGAKTDNTPAFSTHCEGISPNATVCDLKNITARVKPVVNPIWNVAVQHKWSIPEPQYNSQSDYWQSGSVNVTETAKSFTIVPKSLYGVA</sequence>
<reference evidence="2" key="1">
    <citation type="submission" date="2022-12" db="EMBL/GenBank/DDBJ databases">
        <authorList>
            <person name="Petersen C."/>
        </authorList>
    </citation>
    <scope>NUCLEOTIDE SEQUENCE</scope>
    <source>
        <strain evidence="2">IBT 21472</strain>
    </source>
</reference>
<feature type="signal peptide" evidence="1">
    <location>
        <begin position="1"/>
        <end position="19"/>
    </location>
</feature>
<comment type="caution">
    <text evidence="2">The sequence shown here is derived from an EMBL/GenBank/DDBJ whole genome shotgun (WGS) entry which is preliminary data.</text>
</comment>
<reference evidence="2" key="2">
    <citation type="journal article" date="2023" name="IMA Fungus">
        <title>Comparative genomic study of the Penicillium genus elucidates a diverse pangenome and 15 lateral gene transfer events.</title>
        <authorList>
            <person name="Petersen C."/>
            <person name="Sorensen T."/>
            <person name="Nielsen M.R."/>
            <person name="Sondergaard T.E."/>
            <person name="Sorensen J.L."/>
            <person name="Fitzpatrick D.A."/>
            <person name="Frisvad J.C."/>
            <person name="Nielsen K.L."/>
        </authorList>
    </citation>
    <scope>NUCLEOTIDE SEQUENCE</scope>
    <source>
        <strain evidence="2">IBT 21472</strain>
    </source>
</reference>
<evidence type="ECO:0000313" key="2">
    <source>
        <dbReference type="EMBL" id="KAJ5324940.1"/>
    </source>
</evidence>
<name>A0A9W9LDV1_9EURO</name>
<keyword evidence="3" id="KW-1185">Reference proteome</keyword>
<dbReference type="EMBL" id="JAPZBO010000002">
    <property type="protein sequence ID" value="KAJ5324940.1"/>
    <property type="molecule type" value="Genomic_DNA"/>
</dbReference>
<dbReference type="AlphaFoldDB" id="A0A9W9LDV1"/>
<proteinExistence type="predicted"/>
<keyword evidence="1" id="KW-0732">Signal</keyword>